<name>A0A2W5PIQ4_VARPD</name>
<dbReference type="EMBL" id="QFPP01000546">
    <property type="protein sequence ID" value="PZQ64448.1"/>
    <property type="molecule type" value="Genomic_DNA"/>
</dbReference>
<dbReference type="AlphaFoldDB" id="A0A2W5PIQ4"/>
<gene>
    <name evidence="1" type="ORF">DI563_26700</name>
</gene>
<evidence type="ECO:0000313" key="2">
    <source>
        <dbReference type="Proteomes" id="UP000249135"/>
    </source>
</evidence>
<accession>A0A2W5PIQ4</accession>
<dbReference type="InterPro" id="IPR046250">
    <property type="entry name" value="DUF6283"/>
</dbReference>
<comment type="caution">
    <text evidence="1">The sequence shown here is derived from an EMBL/GenBank/DDBJ whole genome shotgun (WGS) entry which is preliminary data.</text>
</comment>
<reference evidence="1 2" key="1">
    <citation type="submission" date="2017-08" db="EMBL/GenBank/DDBJ databases">
        <title>Infants hospitalized years apart are colonized by the same room-sourced microbial strains.</title>
        <authorList>
            <person name="Brooks B."/>
            <person name="Olm M.R."/>
            <person name="Firek B.A."/>
            <person name="Baker R."/>
            <person name="Thomas B.C."/>
            <person name="Morowitz M.J."/>
            <person name="Banfield J.F."/>
        </authorList>
    </citation>
    <scope>NUCLEOTIDE SEQUENCE [LARGE SCALE GENOMIC DNA]</scope>
    <source>
        <strain evidence="1">S2_005_003_R2_41</strain>
    </source>
</reference>
<dbReference type="Pfam" id="PF19800">
    <property type="entry name" value="DUF6283"/>
    <property type="match status" value="1"/>
</dbReference>
<proteinExistence type="predicted"/>
<protein>
    <submittedName>
        <fullName evidence="1">Uncharacterized protein</fullName>
    </submittedName>
</protein>
<evidence type="ECO:0000313" key="1">
    <source>
        <dbReference type="EMBL" id="PZQ64448.1"/>
    </source>
</evidence>
<dbReference type="Proteomes" id="UP000249135">
    <property type="component" value="Unassembled WGS sequence"/>
</dbReference>
<sequence>MDQDAQDIPNFSLELAERLAATCPDHRGRGPDFGAPMFACHQSKEGAEVHCAGWLASVGRAYPAVRLGIVSGRLDAARLEPGAGWPALHDNYGDVLEKLRSSSPACPAGSEDSPD</sequence>
<organism evidence="1 2">
    <name type="scientific">Variovorax paradoxus</name>
    <dbReference type="NCBI Taxonomy" id="34073"/>
    <lineage>
        <taxon>Bacteria</taxon>
        <taxon>Pseudomonadati</taxon>
        <taxon>Pseudomonadota</taxon>
        <taxon>Betaproteobacteria</taxon>
        <taxon>Burkholderiales</taxon>
        <taxon>Comamonadaceae</taxon>
        <taxon>Variovorax</taxon>
    </lineage>
</organism>